<dbReference type="InterPro" id="IPR009022">
    <property type="entry name" value="EFG_III"/>
</dbReference>
<evidence type="ECO:0000256" key="6">
    <source>
        <dbReference type="SAM" id="MobiDB-lite"/>
    </source>
</evidence>
<dbReference type="SUPFAM" id="SSF54211">
    <property type="entry name" value="Ribosomal protein S5 domain 2-like"/>
    <property type="match status" value="1"/>
</dbReference>
<evidence type="ECO:0000256" key="5">
    <source>
        <dbReference type="ARBA" id="ARBA00024731"/>
    </source>
</evidence>
<evidence type="ECO:0000256" key="4">
    <source>
        <dbReference type="ARBA" id="ARBA00023134"/>
    </source>
</evidence>
<organism evidence="9 10">
    <name type="scientific">Streptomyces griseoflavus Tu4000</name>
    <dbReference type="NCBI Taxonomy" id="467200"/>
    <lineage>
        <taxon>Bacteria</taxon>
        <taxon>Bacillati</taxon>
        <taxon>Actinomycetota</taxon>
        <taxon>Actinomycetes</taxon>
        <taxon>Kitasatosporales</taxon>
        <taxon>Streptomycetaceae</taxon>
        <taxon>Streptomyces</taxon>
    </lineage>
</organism>
<dbReference type="Pfam" id="PF00679">
    <property type="entry name" value="EFG_C"/>
    <property type="match status" value="1"/>
</dbReference>
<dbReference type="Pfam" id="PF03764">
    <property type="entry name" value="EFG_IV"/>
    <property type="match status" value="1"/>
</dbReference>
<evidence type="ECO:0000313" key="10">
    <source>
        <dbReference type="Proteomes" id="UP000002968"/>
    </source>
</evidence>
<dbReference type="SMART" id="SM00889">
    <property type="entry name" value="EFG_IV"/>
    <property type="match status" value="1"/>
</dbReference>
<dbReference type="InterPro" id="IPR005517">
    <property type="entry name" value="Transl_elong_EFG/EF2_IV"/>
</dbReference>
<gene>
    <name evidence="9" type="ORF">SSRG_00747</name>
</gene>
<dbReference type="PANTHER" id="PTHR43261:SF1">
    <property type="entry name" value="RIBOSOME-RELEASING FACTOR 2, MITOCHONDRIAL"/>
    <property type="match status" value="1"/>
</dbReference>
<dbReference type="eggNOG" id="COG0480">
    <property type="taxonomic scope" value="Bacteria"/>
</dbReference>
<keyword evidence="10" id="KW-1185">Reference proteome</keyword>
<comment type="function">
    <text evidence="5">Catalyzes the GTP-dependent ribosomal translocation step during translation elongation. During this step, the ribosome changes from the pre-translocational (PRE) to the post-translocational (POST) state as the newly formed A-site-bound peptidyl-tRNA and P-site-bound deacylated tRNA move to the P and E sites, respectively. Catalyzes the coordinated movement of the two tRNA molecules, the mRNA and conformational changes in the ribosome.</text>
</comment>
<feature type="region of interest" description="Disordered" evidence="6">
    <location>
        <begin position="415"/>
        <end position="445"/>
    </location>
</feature>
<evidence type="ECO:0000256" key="3">
    <source>
        <dbReference type="ARBA" id="ARBA00022917"/>
    </source>
</evidence>
<feature type="compositionally biased region" description="Polar residues" evidence="6">
    <location>
        <begin position="415"/>
        <end position="425"/>
    </location>
</feature>
<dbReference type="GO" id="GO:0003746">
    <property type="term" value="F:translation elongation factor activity"/>
    <property type="evidence" value="ECO:0007669"/>
    <property type="project" value="UniProtKB-KW"/>
</dbReference>
<dbReference type="InterPro" id="IPR000640">
    <property type="entry name" value="EFG_V-like"/>
</dbReference>
<evidence type="ECO:0000256" key="1">
    <source>
        <dbReference type="ARBA" id="ARBA00022741"/>
    </source>
</evidence>
<dbReference type="Gene3D" id="3.30.70.240">
    <property type="match status" value="1"/>
</dbReference>
<keyword evidence="4" id="KW-0342">GTP-binding</keyword>
<sequence length="445" mass="46283">MTPSSCCAAPPTATAASNRCWTPCFVYLAYLPSPLDVPPVRGMGDDGTERRRPADPAAPLAALAFKVSATATGRLTHLRVYSGTIGKGDTVWDATARRPERIGRILRVQADRHAPLDRAVAGDIVAVVGLKSARAGSTLCAPDAPLVLEPPGVAEPVVSVAVEALRGTETGRLASALARLAEEDPSLAVRTDPETGQTVLSGMGELHLEVAVEKIRRDHGMGVNVGRPRVSYRETVGRGVSGFVHRHVKQDGGAGQFAHVVLDVEPLDTPGAGFEFRSAVVGGRVPQEYVRAVGAGCRDALAEGPLGGHPVTGLRVTLTDGATHVKDSSDTAFRTAGRFGLRDALRACAMVLLEPVVEVTVTVPEDAVGGVLGDLAARRGRVTGSVVRAGATVVTATVPLAELFGYATRLRSRTQGRGTFTSRSTGYAPAPARARPRGDTGTAAP</sequence>
<dbReference type="InterPro" id="IPR035647">
    <property type="entry name" value="EFG_III/V"/>
</dbReference>
<dbReference type="Gene3D" id="2.40.30.10">
    <property type="entry name" value="Translation factors"/>
    <property type="match status" value="1"/>
</dbReference>
<keyword evidence="2 9" id="KW-0251">Elongation factor</keyword>
<dbReference type="Proteomes" id="UP000002968">
    <property type="component" value="Unassembled WGS sequence"/>
</dbReference>
<dbReference type="SUPFAM" id="SSF50447">
    <property type="entry name" value="Translation proteins"/>
    <property type="match status" value="1"/>
</dbReference>
<keyword evidence="3" id="KW-0648">Protein biosynthesis</keyword>
<protein>
    <submittedName>
        <fullName evidence="9">Translation elongation factor G</fullName>
    </submittedName>
</protein>
<evidence type="ECO:0000259" key="8">
    <source>
        <dbReference type="SMART" id="SM00889"/>
    </source>
</evidence>
<dbReference type="InterPro" id="IPR014721">
    <property type="entry name" value="Ribsml_uS5_D2-typ_fold_subgr"/>
</dbReference>
<feature type="non-terminal residue" evidence="9">
    <location>
        <position position="445"/>
    </location>
</feature>
<dbReference type="SUPFAM" id="SSF54980">
    <property type="entry name" value="EF-G C-terminal domain-like"/>
    <property type="match status" value="2"/>
</dbReference>
<keyword evidence="1" id="KW-0547">Nucleotide-binding</keyword>
<accession>D9Y106</accession>
<dbReference type="Pfam" id="PF03144">
    <property type="entry name" value="GTP_EFTU_D2"/>
    <property type="match status" value="1"/>
</dbReference>
<dbReference type="FunFam" id="3.30.70.870:FF:000002">
    <property type="entry name" value="Translation elongation factor 2"/>
    <property type="match status" value="1"/>
</dbReference>
<dbReference type="InterPro" id="IPR004161">
    <property type="entry name" value="EFTu-like_2"/>
</dbReference>
<dbReference type="CDD" id="cd03713">
    <property type="entry name" value="EFG_mtEFG_C"/>
    <property type="match status" value="1"/>
</dbReference>
<dbReference type="HOGENOM" id="CLU_002794_9_0_11"/>
<dbReference type="STRING" id="467200.SSRG_00747"/>
<evidence type="ECO:0000256" key="2">
    <source>
        <dbReference type="ARBA" id="ARBA00022768"/>
    </source>
</evidence>
<evidence type="ECO:0000313" key="9">
    <source>
        <dbReference type="EMBL" id="EFL37943.1"/>
    </source>
</evidence>
<dbReference type="CDD" id="cd16262">
    <property type="entry name" value="EFG_III"/>
    <property type="match status" value="1"/>
</dbReference>
<dbReference type="InterPro" id="IPR009000">
    <property type="entry name" value="Transl_B-barrel_sf"/>
</dbReference>
<dbReference type="InterPro" id="IPR047872">
    <property type="entry name" value="EFG_IV"/>
</dbReference>
<dbReference type="SMART" id="SM00838">
    <property type="entry name" value="EFG_C"/>
    <property type="match status" value="1"/>
</dbReference>
<feature type="domain" description="Translation elongation factor EFG/EF2" evidence="8">
    <location>
        <begin position="229"/>
        <end position="349"/>
    </location>
</feature>
<dbReference type="InterPro" id="IPR035649">
    <property type="entry name" value="EFG_V"/>
</dbReference>
<proteinExistence type="predicted"/>
<dbReference type="GO" id="GO:0005525">
    <property type="term" value="F:GTP binding"/>
    <property type="evidence" value="ECO:0007669"/>
    <property type="project" value="UniProtKB-KW"/>
</dbReference>
<dbReference type="PANTHER" id="PTHR43261">
    <property type="entry name" value="TRANSLATION ELONGATION FACTOR G-RELATED"/>
    <property type="match status" value="1"/>
</dbReference>
<dbReference type="InterPro" id="IPR020568">
    <property type="entry name" value="Ribosomal_Su5_D2-typ_SF"/>
</dbReference>
<feature type="domain" description="Elongation factor EFG" evidence="7">
    <location>
        <begin position="351"/>
        <end position="438"/>
    </location>
</feature>
<dbReference type="InterPro" id="IPR041095">
    <property type="entry name" value="EFG_II"/>
</dbReference>
<dbReference type="GO" id="GO:0032790">
    <property type="term" value="P:ribosome disassembly"/>
    <property type="evidence" value="ECO:0007669"/>
    <property type="project" value="TreeGrafter"/>
</dbReference>
<dbReference type="Gene3D" id="3.30.70.870">
    <property type="entry name" value="Elongation Factor G (Translational Gtpase), domain 3"/>
    <property type="match status" value="1"/>
</dbReference>
<dbReference type="FunFam" id="3.30.70.240:FF:000019">
    <property type="entry name" value="Elongation factor G"/>
    <property type="match status" value="1"/>
</dbReference>
<dbReference type="EMBL" id="GG657758">
    <property type="protein sequence ID" value="EFL37943.1"/>
    <property type="molecule type" value="Genomic_DNA"/>
</dbReference>
<dbReference type="AlphaFoldDB" id="D9Y106"/>
<dbReference type="Pfam" id="PF14492">
    <property type="entry name" value="EFG_III"/>
    <property type="match status" value="1"/>
</dbReference>
<reference evidence="9" key="1">
    <citation type="submission" date="2009-02" db="EMBL/GenBank/DDBJ databases">
        <title>Annotation of Streptomyces griseoflavus strain Tu4000.</title>
        <authorList>
            <consortium name="The Broad Institute Genome Sequencing Platform"/>
            <consortium name="Broad Institute Microbial Sequencing Center"/>
            <person name="Fischbach M."/>
            <person name="Godfrey P."/>
            <person name="Ward D."/>
            <person name="Young S."/>
            <person name="Zeng Q."/>
            <person name="Koehrsen M."/>
            <person name="Alvarado L."/>
            <person name="Berlin A.M."/>
            <person name="Bochicchio J."/>
            <person name="Borenstein D."/>
            <person name="Chapman S.B."/>
            <person name="Chen Z."/>
            <person name="Engels R."/>
            <person name="Freedman E."/>
            <person name="Gellesch M."/>
            <person name="Goldberg J."/>
            <person name="Griggs A."/>
            <person name="Gujja S."/>
            <person name="Heilman E.R."/>
            <person name="Heiman D.I."/>
            <person name="Hepburn T.A."/>
            <person name="Howarth C."/>
            <person name="Jen D."/>
            <person name="Larson L."/>
            <person name="Lewis B."/>
            <person name="Mehta T."/>
            <person name="Park D."/>
            <person name="Pearson M."/>
            <person name="Richards J."/>
            <person name="Roberts A."/>
            <person name="Saif S."/>
            <person name="Shea T.D."/>
            <person name="Shenoy N."/>
            <person name="Sisk P."/>
            <person name="Stolte C."/>
            <person name="Sykes S.N."/>
            <person name="Thomson T."/>
            <person name="Walk T."/>
            <person name="White J."/>
            <person name="Yandava C."/>
            <person name="Straight P."/>
            <person name="Clardy J."/>
            <person name="Hung D."/>
            <person name="Kolter R."/>
            <person name="Mekalanos J."/>
            <person name="Walker S."/>
            <person name="Walsh C.T."/>
            <person name="Wieland-Brown L.C."/>
            <person name="Haas B."/>
            <person name="Nusbaum C."/>
            <person name="Birren B."/>
        </authorList>
    </citation>
    <scope>NUCLEOTIDE SEQUENCE [LARGE SCALE GENOMIC DNA]</scope>
    <source>
        <strain evidence="9">Tu4000</strain>
    </source>
</reference>
<dbReference type="Gene3D" id="3.30.230.10">
    <property type="match status" value="1"/>
</dbReference>
<name>D9Y106_9ACTN</name>
<evidence type="ECO:0000259" key="7">
    <source>
        <dbReference type="SMART" id="SM00838"/>
    </source>
</evidence>
<dbReference type="CDD" id="cd01434">
    <property type="entry name" value="EFG_mtEFG1_IV"/>
    <property type="match status" value="1"/>
</dbReference>